<gene>
    <name evidence="1" type="ORF">BC792_102210</name>
</gene>
<sequence length="40" mass="4206">MVFTKLGKAHVGRLSKLMEKGNAAIAQSCAATFGLHTFVA</sequence>
<dbReference type="EMBL" id="VNHX01000002">
    <property type="protein sequence ID" value="TYP97788.1"/>
    <property type="molecule type" value="Genomic_DNA"/>
</dbReference>
<dbReference type="AlphaFoldDB" id="A0A5S5DQY8"/>
<dbReference type="Proteomes" id="UP000325105">
    <property type="component" value="Unassembled WGS sequence"/>
</dbReference>
<reference evidence="1 2" key="1">
    <citation type="submission" date="2019-07" db="EMBL/GenBank/DDBJ databases">
        <title>Genomic Encyclopedia of Archaeal and Bacterial Type Strains, Phase II (KMG-II): from individual species to whole genera.</title>
        <authorList>
            <person name="Goeker M."/>
        </authorList>
    </citation>
    <scope>NUCLEOTIDE SEQUENCE [LARGE SCALE GENOMIC DNA]</scope>
    <source>
        <strain evidence="1 2">DSM 18850</strain>
    </source>
</reference>
<proteinExistence type="predicted"/>
<accession>A0A5S5DQY8</accession>
<comment type="caution">
    <text evidence="1">The sequence shown here is derived from an EMBL/GenBank/DDBJ whole genome shotgun (WGS) entry which is preliminary data.</text>
</comment>
<evidence type="ECO:0000313" key="1">
    <source>
        <dbReference type="EMBL" id="TYP97788.1"/>
    </source>
</evidence>
<organism evidence="1 2">
    <name type="scientific">Sphingobacterium allocomposti</name>
    <dbReference type="NCBI Taxonomy" id="415956"/>
    <lineage>
        <taxon>Bacteria</taxon>
        <taxon>Pseudomonadati</taxon>
        <taxon>Bacteroidota</taxon>
        <taxon>Sphingobacteriia</taxon>
        <taxon>Sphingobacteriales</taxon>
        <taxon>Sphingobacteriaceae</taxon>
        <taxon>Sphingobacterium</taxon>
    </lineage>
</organism>
<evidence type="ECO:0000313" key="2">
    <source>
        <dbReference type="Proteomes" id="UP000325105"/>
    </source>
</evidence>
<name>A0A5S5DQY8_9SPHI</name>
<protein>
    <submittedName>
        <fullName evidence="1">Uncharacterized protein</fullName>
    </submittedName>
</protein>
<keyword evidence="2" id="KW-1185">Reference proteome</keyword>